<dbReference type="SMART" id="SM00825">
    <property type="entry name" value="PKS_KS"/>
    <property type="match status" value="1"/>
</dbReference>
<evidence type="ECO:0000256" key="3">
    <source>
        <dbReference type="ARBA" id="ARBA00022679"/>
    </source>
</evidence>
<proteinExistence type="inferred from homology"/>
<dbReference type="Pfam" id="PF00109">
    <property type="entry name" value="ketoacyl-synt"/>
    <property type="match status" value="1"/>
</dbReference>
<comment type="similarity">
    <text evidence="1 4">Belongs to the thiolase-like superfamily. Beta-ketoacyl-ACP synthases family.</text>
</comment>
<organism evidence="6 7">
    <name type="scientific">Geodia barretti</name>
    <name type="common">Barrett's horny sponge</name>
    <dbReference type="NCBI Taxonomy" id="519541"/>
    <lineage>
        <taxon>Eukaryota</taxon>
        <taxon>Metazoa</taxon>
        <taxon>Porifera</taxon>
        <taxon>Demospongiae</taxon>
        <taxon>Heteroscleromorpha</taxon>
        <taxon>Tetractinellida</taxon>
        <taxon>Astrophorina</taxon>
        <taxon>Geodiidae</taxon>
        <taxon>Geodia</taxon>
    </lineage>
</organism>
<evidence type="ECO:0000259" key="5">
    <source>
        <dbReference type="PROSITE" id="PS52004"/>
    </source>
</evidence>
<gene>
    <name evidence="6" type="ORF">GBAR_LOCUS28978</name>
</gene>
<dbReference type="InterPro" id="IPR000794">
    <property type="entry name" value="Beta-ketoacyl_synthase"/>
</dbReference>
<dbReference type="PROSITE" id="PS52004">
    <property type="entry name" value="KS3_2"/>
    <property type="match status" value="1"/>
</dbReference>
<dbReference type="Gene3D" id="3.40.47.10">
    <property type="match status" value="1"/>
</dbReference>
<evidence type="ECO:0000313" key="6">
    <source>
        <dbReference type="EMBL" id="CAI8052962.1"/>
    </source>
</evidence>
<dbReference type="EMBL" id="CASHTH010004056">
    <property type="protein sequence ID" value="CAI8052962.1"/>
    <property type="molecule type" value="Genomic_DNA"/>
</dbReference>
<sequence length="348" mass="36530">MDRFAQFAAVAAQQACQQANLSPKGEDPYRVAVIIGSGIGGISTLSQQFTVLSERGPRRVSPFLIPMMLGDMASAQVSMITGSMGANYCLVSSCSSGADAMGQAWDMVRTGREDIVLAGGTEAPLVPVSVAGFNALRALSRRNESPAQASRPFDKSRDGFVMGEGSAVFVMESEESAARRNVEPLAELRGYAATSDAHHLTEPSATGESAARAMVMALAEAGIDSSEVGYINAHGTSTPLNDKHETKAIKVALGEDAYRVPISSSKSMTGHLLGAGGALEAAICVMAMRDGLIPPTINLDEPDPECDLNYTPNAALKLELDVAMSNSFGFGGHNSVLVFSKPRQGRQE</sequence>
<name>A0AA35XJ97_GEOBA</name>
<dbReference type="InterPro" id="IPR014030">
    <property type="entry name" value="Ketoacyl_synth_N"/>
</dbReference>
<dbReference type="InterPro" id="IPR014031">
    <property type="entry name" value="Ketoacyl_synth_C"/>
</dbReference>
<comment type="caution">
    <text evidence="6">The sequence shown here is derived from an EMBL/GenBank/DDBJ whole genome shotgun (WGS) entry which is preliminary data.</text>
</comment>
<accession>A0AA35XJ97</accession>
<dbReference type="GO" id="GO:0004315">
    <property type="term" value="F:3-oxoacyl-[acyl-carrier-protein] synthase activity"/>
    <property type="evidence" value="ECO:0007669"/>
    <property type="project" value="UniProtKB-EC"/>
</dbReference>
<evidence type="ECO:0000256" key="1">
    <source>
        <dbReference type="ARBA" id="ARBA00008467"/>
    </source>
</evidence>
<dbReference type="AlphaFoldDB" id="A0AA35XJ97"/>
<evidence type="ECO:0000256" key="4">
    <source>
        <dbReference type="RuleBase" id="RU003694"/>
    </source>
</evidence>
<dbReference type="GO" id="GO:0005829">
    <property type="term" value="C:cytosol"/>
    <property type="evidence" value="ECO:0007669"/>
    <property type="project" value="TreeGrafter"/>
</dbReference>
<dbReference type="PANTHER" id="PTHR11712:SF336">
    <property type="entry name" value="3-OXOACYL-[ACYL-CARRIER-PROTEIN] SYNTHASE, MITOCHONDRIAL"/>
    <property type="match status" value="1"/>
</dbReference>
<keyword evidence="3 4" id="KW-0808">Transferase</keyword>
<reference evidence="6" key="1">
    <citation type="submission" date="2023-03" db="EMBL/GenBank/DDBJ databases">
        <authorList>
            <person name="Steffen K."/>
            <person name="Cardenas P."/>
        </authorList>
    </citation>
    <scope>NUCLEOTIDE SEQUENCE</scope>
</reference>
<dbReference type="InterPro" id="IPR016039">
    <property type="entry name" value="Thiolase-like"/>
</dbReference>
<dbReference type="NCBIfam" id="NF005589">
    <property type="entry name" value="PRK07314.1"/>
    <property type="match status" value="1"/>
</dbReference>
<dbReference type="GO" id="GO:0006633">
    <property type="term" value="P:fatty acid biosynthetic process"/>
    <property type="evidence" value="ECO:0007669"/>
    <property type="project" value="TreeGrafter"/>
</dbReference>
<dbReference type="SUPFAM" id="SSF53901">
    <property type="entry name" value="Thiolase-like"/>
    <property type="match status" value="2"/>
</dbReference>
<dbReference type="PANTHER" id="PTHR11712">
    <property type="entry name" value="POLYKETIDE SYNTHASE-RELATED"/>
    <property type="match status" value="1"/>
</dbReference>
<dbReference type="EC" id="2.3.1.41" evidence="2"/>
<protein>
    <recommendedName>
        <fullName evidence="2">beta-ketoacyl-[acyl-carrier-protein] synthase I</fullName>
        <ecNumber evidence="2">2.3.1.41</ecNumber>
    </recommendedName>
</protein>
<feature type="domain" description="Ketosynthase family 3 (KS3)" evidence="5">
    <location>
        <begin position="1"/>
        <end position="341"/>
    </location>
</feature>
<keyword evidence="7" id="KW-1185">Reference proteome</keyword>
<evidence type="ECO:0000256" key="2">
    <source>
        <dbReference type="ARBA" id="ARBA00013191"/>
    </source>
</evidence>
<dbReference type="CDD" id="cd00834">
    <property type="entry name" value="KAS_I_II"/>
    <property type="match status" value="1"/>
</dbReference>
<dbReference type="FunFam" id="3.40.47.10:FF:000029">
    <property type="entry name" value="3-oxoacyl-[acyl-carrier-protein] synthase 1"/>
    <property type="match status" value="1"/>
</dbReference>
<dbReference type="InterPro" id="IPR020841">
    <property type="entry name" value="PKS_Beta-ketoAc_synthase_dom"/>
</dbReference>
<dbReference type="Pfam" id="PF02801">
    <property type="entry name" value="Ketoacyl-synt_C"/>
    <property type="match status" value="1"/>
</dbReference>
<dbReference type="Proteomes" id="UP001174909">
    <property type="component" value="Unassembled WGS sequence"/>
</dbReference>
<evidence type="ECO:0000313" key="7">
    <source>
        <dbReference type="Proteomes" id="UP001174909"/>
    </source>
</evidence>